<proteinExistence type="predicted"/>
<keyword evidence="2" id="KW-1185">Reference proteome</keyword>
<sequence length="39" mass="4462">MPSAKYGIILVEVVDRKSISLCRNSPDKLQELTKKKLFL</sequence>
<dbReference type="EMBL" id="CAJVQA010008969">
    <property type="protein sequence ID" value="CAG8679428.1"/>
    <property type="molecule type" value="Genomic_DNA"/>
</dbReference>
<reference evidence="1" key="1">
    <citation type="submission" date="2021-06" db="EMBL/GenBank/DDBJ databases">
        <authorList>
            <person name="Kallberg Y."/>
            <person name="Tangrot J."/>
            <person name="Rosling A."/>
        </authorList>
    </citation>
    <scope>NUCLEOTIDE SEQUENCE</scope>
    <source>
        <strain evidence="1">FL966</strain>
    </source>
</reference>
<evidence type="ECO:0000313" key="1">
    <source>
        <dbReference type="EMBL" id="CAG8679428.1"/>
    </source>
</evidence>
<evidence type="ECO:0000313" key="2">
    <source>
        <dbReference type="Proteomes" id="UP000789759"/>
    </source>
</evidence>
<accession>A0A9N9HJP4</accession>
<comment type="caution">
    <text evidence="1">The sequence shown here is derived from an EMBL/GenBank/DDBJ whole genome shotgun (WGS) entry which is preliminary data.</text>
</comment>
<name>A0A9N9HJP4_9GLOM</name>
<gene>
    <name evidence="1" type="ORF">CPELLU_LOCUS10699</name>
</gene>
<organism evidence="1 2">
    <name type="scientific">Cetraspora pellucida</name>
    <dbReference type="NCBI Taxonomy" id="1433469"/>
    <lineage>
        <taxon>Eukaryota</taxon>
        <taxon>Fungi</taxon>
        <taxon>Fungi incertae sedis</taxon>
        <taxon>Mucoromycota</taxon>
        <taxon>Glomeromycotina</taxon>
        <taxon>Glomeromycetes</taxon>
        <taxon>Diversisporales</taxon>
        <taxon>Gigasporaceae</taxon>
        <taxon>Cetraspora</taxon>
    </lineage>
</organism>
<dbReference type="AlphaFoldDB" id="A0A9N9HJP4"/>
<protein>
    <submittedName>
        <fullName evidence="1">20282_t:CDS:1</fullName>
    </submittedName>
</protein>
<dbReference type="Proteomes" id="UP000789759">
    <property type="component" value="Unassembled WGS sequence"/>
</dbReference>